<dbReference type="Pfam" id="PF00106">
    <property type="entry name" value="adh_short"/>
    <property type="match status" value="1"/>
</dbReference>
<proteinExistence type="predicted"/>
<dbReference type="AlphaFoldDB" id="A0A017RZT5"/>
<dbReference type="Proteomes" id="UP000019804">
    <property type="component" value="Unassembled WGS sequence"/>
</dbReference>
<dbReference type="SUPFAM" id="SSF51735">
    <property type="entry name" value="NAD(P)-binding Rossmann-fold domains"/>
    <property type="match status" value="1"/>
</dbReference>
<evidence type="ECO:0000313" key="2">
    <source>
        <dbReference type="Proteomes" id="UP000019804"/>
    </source>
</evidence>
<dbReference type="RefSeq" id="XP_040633993.1">
    <property type="nucleotide sequence ID" value="XM_040783223.1"/>
</dbReference>
<reference evidence="2" key="1">
    <citation type="journal article" date="2014" name="Nat. Commun.">
        <title>Genomic adaptations of the halophilic Dead Sea filamentous fungus Eurotium rubrum.</title>
        <authorList>
            <person name="Kis-Papo T."/>
            <person name="Weig A.R."/>
            <person name="Riley R."/>
            <person name="Persoh D."/>
            <person name="Salamov A."/>
            <person name="Sun H."/>
            <person name="Lipzen A."/>
            <person name="Wasser S.P."/>
            <person name="Rambold G."/>
            <person name="Grigoriev I.V."/>
            <person name="Nevo E."/>
        </authorList>
    </citation>
    <scope>NUCLEOTIDE SEQUENCE [LARGE SCALE GENOMIC DNA]</scope>
    <source>
        <strain evidence="2">CBS 135680</strain>
    </source>
</reference>
<evidence type="ECO:0000313" key="1">
    <source>
        <dbReference type="EMBL" id="EYE90303.1"/>
    </source>
</evidence>
<dbReference type="OrthoDB" id="1393670at2759"/>
<dbReference type="CDD" id="cd05233">
    <property type="entry name" value="SDR_c"/>
    <property type="match status" value="1"/>
</dbReference>
<accession>A0A017RZT5</accession>
<dbReference type="EMBL" id="KK088462">
    <property type="protein sequence ID" value="EYE90303.1"/>
    <property type="molecule type" value="Genomic_DNA"/>
</dbReference>
<organism evidence="1 2">
    <name type="scientific">Aspergillus ruber (strain CBS 135680)</name>
    <dbReference type="NCBI Taxonomy" id="1388766"/>
    <lineage>
        <taxon>Eukaryota</taxon>
        <taxon>Fungi</taxon>
        <taxon>Dikarya</taxon>
        <taxon>Ascomycota</taxon>
        <taxon>Pezizomycotina</taxon>
        <taxon>Eurotiomycetes</taxon>
        <taxon>Eurotiomycetidae</taxon>
        <taxon>Eurotiales</taxon>
        <taxon>Aspergillaceae</taxon>
        <taxon>Aspergillus</taxon>
        <taxon>Aspergillus subgen. Aspergillus</taxon>
    </lineage>
</organism>
<dbReference type="GeneID" id="63698347"/>
<name>A0A017RZT5_ASPRC</name>
<dbReference type="Gene3D" id="3.40.50.720">
    <property type="entry name" value="NAD(P)-binding Rossmann-like Domain"/>
    <property type="match status" value="1"/>
</dbReference>
<dbReference type="InterPro" id="IPR036291">
    <property type="entry name" value="NAD(P)-bd_dom_sf"/>
</dbReference>
<sequence length="76" mass="8653">MVTQAVLPYLPHDCSGHMVNISSVASSMGFTTHTLYRGTKAALESMTQTLAVSWRRGPRLVLWREICSLLREKFWK</sequence>
<protein>
    <submittedName>
        <fullName evidence="1">Uncharacterized protein</fullName>
    </submittedName>
</protein>
<dbReference type="HOGENOM" id="CLU_2654080_0_0_1"/>
<gene>
    <name evidence="1" type="ORF">EURHEDRAFT_417532</name>
</gene>
<keyword evidence="2" id="KW-1185">Reference proteome</keyword>
<dbReference type="InterPro" id="IPR002347">
    <property type="entry name" value="SDR_fam"/>
</dbReference>